<reference evidence="3" key="1">
    <citation type="journal article" date="2018" name="Nat. Microbiol.">
        <title>Leveraging single-cell genomics to expand the fungal tree of life.</title>
        <authorList>
            <person name="Ahrendt S.R."/>
            <person name="Quandt C.A."/>
            <person name="Ciobanu D."/>
            <person name="Clum A."/>
            <person name="Salamov A."/>
            <person name="Andreopoulos B."/>
            <person name="Cheng J.F."/>
            <person name="Woyke T."/>
            <person name="Pelin A."/>
            <person name="Henrissat B."/>
            <person name="Reynolds N.K."/>
            <person name="Benny G.L."/>
            <person name="Smith M.E."/>
            <person name="James T.Y."/>
            <person name="Grigoriev I.V."/>
        </authorList>
    </citation>
    <scope>NUCLEOTIDE SEQUENCE [LARGE SCALE GENOMIC DNA]</scope>
</reference>
<dbReference type="Pfam" id="PF01454">
    <property type="entry name" value="MAGE"/>
    <property type="match status" value="1"/>
</dbReference>
<gene>
    <name evidence="2" type="ORF">BDK51DRAFT_35345</name>
</gene>
<feature type="domain" description="MAGE" evidence="1">
    <location>
        <begin position="13"/>
        <end position="192"/>
    </location>
</feature>
<dbReference type="GO" id="GO:0005634">
    <property type="term" value="C:nucleus"/>
    <property type="evidence" value="ECO:0007669"/>
    <property type="project" value="TreeGrafter"/>
</dbReference>
<dbReference type="Gene3D" id="1.10.10.1210">
    <property type="entry name" value="MAGE homology domain, winged helix WH2 motif"/>
    <property type="match status" value="1"/>
</dbReference>
<dbReference type="GO" id="GO:0006281">
    <property type="term" value="P:DNA repair"/>
    <property type="evidence" value="ECO:0007669"/>
    <property type="project" value="TreeGrafter"/>
</dbReference>
<evidence type="ECO:0000313" key="3">
    <source>
        <dbReference type="Proteomes" id="UP000269721"/>
    </source>
</evidence>
<dbReference type="EMBL" id="ML001172">
    <property type="protein sequence ID" value="RKO83495.1"/>
    <property type="molecule type" value="Genomic_DNA"/>
</dbReference>
<dbReference type="FunFam" id="1.10.10.1210:FF:000001">
    <property type="entry name" value="melanoma-associated antigen D1"/>
    <property type="match status" value="1"/>
</dbReference>
<dbReference type="PANTHER" id="PTHR11736:SF14">
    <property type="entry name" value="NSE3 HOMOLOG, SMC5-SMC6 COMPLEX COMPONENT"/>
    <property type="match status" value="1"/>
</dbReference>
<dbReference type="OrthoDB" id="205198at2759"/>
<dbReference type="PROSITE" id="PS50838">
    <property type="entry name" value="MAGE"/>
    <property type="match status" value="1"/>
</dbReference>
<dbReference type="Proteomes" id="UP000269721">
    <property type="component" value="Unassembled WGS sequence"/>
</dbReference>
<dbReference type="InterPro" id="IPR002190">
    <property type="entry name" value="MHD_dom"/>
</dbReference>
<proteinExistence type="predicted"/>
<evidence type="ECO:0000313" key="2">
    <source>
        <dbReference type="EMBL" id="RKO83495.1"/>
    </source>
</evidence>
<dbReference type="InterPro" id="IPR041898">
    <property type="entry name" value="MAGE_WH1"/>
</dbReference>
<evidence type="ECO:0000259" key="1">
    <source>
        <dbReference type="PROSITE" id="PS50838"/>
    </source>
</evidence>
<sequence>FPFPISRNALPPVLKEHKRAFEPIFRQAQDRLRTVFGMEMVPLPTREKRGIISQAARRNAKQNRKAVPAISNSWVLVNIIPSDERDGMIAWGNERPNLALLCIILSFIYANGRSIADDVLNSYLRPMGLSKGTQNSTFGSIEEALEMFAKYAYIEKIKIPNADADKYEYIWGPRAKVEFTEDNVVEFMTEIYPEMNDTAKGRLAKDIRRQGGQKQVA</sequence>
<protein>
    <submittedName>
        <fullName evidence="2">MAGE family-domain-containing protein</fullName>
    </submittedName>
</protein>
<keyword evidence="3" id="KW-1185">Reference proteome</keyword>
<name>A0A4P9VX79_9FUNG</name>
<dbReference type="InterPro" id="IPR041899">
    <property type="entry name" value="MAGE_WH2"/>
</dbReference>
<dbReference type="AlphaFoldDB" id="A0A4P9VX79"/>
<dbReference type="PANTHER" id="PTHR11736">
    <property type="entry name" value="MELANOMA-ASSOCIATED ANTIGEN MAGE ANTIGEN"/>
    <property type="match status" value="1"/>
</dbReference>
<accession>A0A4P9VX79</accession>
<dbReference type="SMART" id="SM01373">
    <property type="entry name" value="MAGE"/>
    <property type="match status" value="1"/>
</dbReference>
<feature type="non-terminal residue" evidence="2">
    <location>
        <position position="1"/>
    </location>
</feature>
<organism evidence="2 3">
    <name type="scientific">Blyttiomyces helicus</name>
    <dbReference type="NCBI Taxonomy" id="388810"/>
    <lineage>
        <taxon>Eukaryota</taxon>
        <taxon>Fungi</taxon>
        <taxon>Fungi incertae sedis</taxon>
        <taxon>Chytridiomycota</taxon>
        <taxon>Chytridiomycota incertae sedis</taxon>
        <taxon>Chytridiomycetes</taxon>
        <taxon>Chytridiomycetes incertae sedis</taxon>
        <taxon>Blyttiomyces</taxon>
    </lineage>
</organism>
<dbReference type="InterPro" id="IPR037445">
    <property type="entry name" value="MAGE"/>
</dbReference>
<dbReference type="Gene3D" id="1.10.10.1200">
    <property type="entry name" value="MAGE homology domain, winged helix WH1 motif"/>
    <property type="match status" value="1"/>
</dbReference>